<dbReference type="AlphaFoldDB" id="A0ABD6HF14"/>
<dbReference type="EMBL" id="MBFA02000025">
    <property type="protein sequence ID" value="MUP13091.1"/>
    <property type="molecule type" value="Genomic_DNA"/>
</dbReference>
<dbReference type="EMBL" id="MBFE02000030">
    <property type="protein sequence ID" value="MUO45214.1"/>
    <property type="molecule type" value="Genomic_DNA"/>
</dbReference>
<sequence length="295" mass="33601">MGFDDEYGFREVEFSLHEAQAERLFIRGKNAANDQYFDNQARENHIYSVNNALNQLLGDAAVLVELGVLTQTADYFMRFGVLRRLRMMISSFRNLQSIIMPDRTVPLTMDQSDEVCRDLNAIYVNILGLLDNYAWTIVHQVGSVATQAAKPLSVSLFKPMFAADPALSNVAATLRSFATWETDVKKRRNPAAHRMPLYVPPAGYDREATETLRDLDQQISTALREQDFDKMHNLQRKRERVGIFVPIFVHDPGEEINDIYPTLPQDLGQMVKIGRISQTFLRKQHAPNDASHEGN</sequence>
<reference evidence="3 4" key="1">
    <citation type="submission" date="2019-11" db="EMBL/GenBank/DDBJ databases">
        <title>Whole-genome sequencing of Allorhizobium vitis.</title>
        <authorList>
            <person name="Gan H.M."/>
            <person name="Savka M.A."/>
        </authorList>
    </citation>
    <scope>NUCLEOTIDE SEQUENCE [LARGE SCALE GENOMIC DNA]</scope>
    <source>
        <strain evidence="2 4">RF2/1</strain>
        <strain evidence="1 3">T1/7</strain>
    </source>
</reference>
<evidence type="ECO:0000313" key="3">
    <source>
        <dbReference type="Proteomes" id="UP000179454"/>
    </source>
</evidence>
<evidence type="ECO:0000313" key="4">
    <source>
        <dbReference type="Proteomes" id="UP000179536"/>
    </source>
</evidence>
<accession>A0ABD6HF14</accession>
<organism evidence="2 4">
    <name type="scientific">Agrobacterium vitis</name>
    <name type="common">Rhizobium vitis</name>
    <dbReference type="NCBI Taxonomy" id="373"/>
    <lineage>
        <taxon>Bacteria</taxon>
        <taxon>Pseudomonadati</taxon>
        <taxon>Pseudomonadota</taxon>
        <taxon>Alphaproteobacteria</taxon>
        <taxon>Hyphomicrobiales</taxon>
        <taxon>Rhizobiaceae</taxon>
        <taxon>Rhizobium/Agrobacterium group</taxon>
        <taxon>Agrobacterium</taxon>
    </lineage>
</organism>
<evidence type="ECO:0000313" key="1">
    <source>
        <dbReference type="EMBL" id="MUO45214.1"/>
    </source>
</evidence>
<dbReference type="Proteomes" id="UP000179536">
    <property type="component" value="Unassembled WGS sequence"/>
</dbReference>
<evidence type="ECO:0000313" key="2">
    <source>
        <dbReference type="EMBL" id="MUP13091.1"/>
    </source>
</evidence>
<name>A0ABD6HF14_AGRVI</name>
<protein>
    <submittedName>
        <fullName evidence="2">Uncharacterized protein</fullName>
    </submittedName>
</protein>
<dbReference type="RefSeq" id="WP_012648913.1">
    <property type="nucleotide sequence ID" value="NZ_AP023283.1"/>
</dbReference>
<comment type="caution">
    <text evidence="2">The sequence shown here is derived from an EMBL/GenBank/DDBJ whole genome shotgun (WGS) entry which is preliminary data.</text>
</comment>
<proteinExistence type="predicted"/>
<dbReference type="Proteomes" id="UP000179454">
    <property type="component" value="Unassembled WGS sequence"/>
</dbReference>
<keyword evidence="3" id="KW-1185">Reference proteome</keyword>
<gene>
    <name evidence="2" type="ORF">BBK91_024895</name>
    <name evidence="1" type="ORF">BBL17_025910</name>
</gene>